<dbReference type="PANTHER" id="PTHR20948">
    <property type="entry name" value="TRANSMEMBRANE PROTEIN 164"/>
    <property type="match status" value="1"/>
</dbReference>
<gene>
    <name evidence="2" type="ORF">AaE_007804</name>
</gene>
<evidence type="ECO:0000256" key="1">
    <source>
        <dbReference type="SAM" id="Phobius"/>
    </source>
</evidence>
<reference evidence="2 3" key="1">
    <citation type="submission" date="2019-06" db="EMBL/GenBank/DDBJ databases">
        <title>Genomics analysis of Aphanomyces spp. identifies a new class of oomycete effector associated with host adaptation.</title>
        <authorList>
            <person name="Gaulin E."/>
        </authorList>
    </citation>
    <scope>NUCLEOTIDE SEQUENCE [LARGE SCALE GENOMIC DNA]</scope>
    <source>
        <strain evidence="2 3">E</strain>
    </source>
</reference>
<accession>A0A6A5AGX5</accession>
<evidence type="ECO:0000313" key="2">
    <source>
        <dbReference type="EMBL" id="KAF0747225.1"/>
    </source>
</evidence>
<dbReference type="PANTHER" id="PTHR20948:SF2">
    <property type="entry name" value="TRANSMEMBRANE PROTEIN 164"/>
    <property type="match status" value="1"/>
</dbReference>
<feature type="transmembrane region" description="Helical" evidence="1">
    <location>
        <begin position="180"/>
        <end position="199"/>
    </location>
</feature>
<feature type="transmembrane region" description="Helical" evidence="1">
    <location>
        <begin position="82"/>
        <end position="103"/>
    </location>
</feature>
<organism evidence="2 3">
    <name type="scientific">Aphanomyces astaci</name>
    <name type="common">Crayfish plague agent</name>
    <dbReference type="NCBI Taxonomy" id="112090"/>
    <lineage>
        <taxon>Eukaryota</taxon>
        <taxon>Sar</taxon>
        <taxon>Stramenopiles</taxon>
        <taxon>Oomycota</taxon>
        <taxon>Saprolegniomycetes</taxon>
        <taxon>Saprolegniales</taxon>
        <taxon>Verrucalvaceae</taxon>
        <taxon>Aphanomyces</taxon>
    </lineage>
</organism>
<dbReference type="AlphaFoldDB" id="A0A6A5AGX5"/>
<evidence type="ECO:0000313" key="3">
    <source>
        <dbReference type="Proteomes" id="UP000469452"/>
    </source>
</evidence>
<dbReference type="VEuPathDB" id="FungiDB:H257_04993"/>
<dbReference type="Proteomes" id="UP000469452">
    <property type="component" value="Unassembled WGS sequence"/>
</dbReference>
<feature type="transmembrane region" description="Helical" evidence="1">
    <location>
        <begin position="211"/>
        <end position="238"/>
    </location>
</feature>
<keyword evidence="1" id="KW-0472">Membrane</keyword>
<keyword evidence="1" id="KW-0812">Transmembrane</keyword>
<protein>
    <submittedName>
        <fullName evidence="2">Uncharacterized protein</fullName>
    </submittedName>
</protein>
<proteinExistence type="predicted"/>
<dbReference type="InterPro" id="IPR026508">
    <property type="entry name" value="TMEM164"/>
</dbReference>
<sequence>MVFTHAVDFLEDFFLSIGPGDEPKFPHVPATLRSVWYLTPRQHAMETVAYVTIFAPMCYVALKQALNHSKWKNQRPIRAPTALDGVLGAITMSSFLGVCYYKAHSVNGWRLLYMFQPCHVMTFTLAILCIARGRTANFIFQVYVAMTWSSDCALAFPDTSDYIYIVHDSSYSVLLARGDIYNFYIEHYLMLVIPVLLCVSGRYEYIGSPSWILFGFTVIALYHAIVLQLACLVTEVNIATLMSPPNVLRSLGEWYRPAQYGMCFVLHWVHNLSITGFVAIASSSKVLKPLLSPKQH</sequence>
<feature type="transmembrane region" description="Helical" evidence="1">
    <location>
        <begin position="43"/>
        <end position="62"/>
    </location>
</feature>
<dbReference type="EMBL" id="VJMI01013648">
    <property type="protein sequence ID" value="KAF0747225.1"/>
    <property type="molecule type" value="Genomic_DNA"/>
</dbReference>
<name>A0A6A5AGX5_APHAT</name>
<dbReference type="Pfam" id="PF14808">
    <property type="entry name" value="TMEM164"/>
    <property type="match status" value="1"/>
</dbReference>
<comment type="caution">
    <text evidence="2">The sequence shown here is derived from an EMBL/GenBank/DDBJ whole genome shotgun (WGS) entry which is preliminary data.</text>
</comment>
<keyword evidence="1" id="KW-1133">Transmembrane helix</keyword>
<feature type="transmembrane region" description="Helical" evidence="1">
    <location>
        <begin position="109"/>
        <end position="131"/>
    </location>
</feature>